<dbReference type="PANTHER" id="PTHR43133">
    <property type="entry name" value="RNA POLYMERASE ECF-TYPE SIGMA FACTO"/>
    <property type="match status" value="1"/>
</dbReference>
<evidence type="ECO:0000256" key="2">
    <source>
        <dbReference type="ARBA" id="ARBA00023015"/>
    </source>
</evidence>
<dbReference type="PANTHER" id="PTHR43133:SF25">
    <property type="entry name" value="RNA POLYMERASE SIGMA FACTOR RFAY-RELATED"/>
    <property type="match status" value="1"/>
</dbReference>
<dbReference type="InterPro" id="IPR036388">
    <property type="entry name" value="WH-like_DNA-bd_sf"/>
</dbReference>
<dbReference type="GO" id="GO:0016987">
    <property type="term" value="F:sigma factor activity"/>
    <property type="evidence" value="ECO:0007669"/>
    <property type="project" value="UniProtKB-KW"/>
</dbReference>
<keyword evidence="3" id="KW-0731">Sigma factor</keyword>
<dbReference type="Gene3D" id="1.10.1740.10">
    <property type="match status" value="1"/>
</dbReference>
<dbReference type="EMBL" id="JADOUF010000001">
    <property type="protein sequence ID" value="MBG6138639.1"/>
    <property type="molecule type" value="Genomic_DNA"/>
</dbReference>
<keyword evidence="8" id="KW-1185">Reference proteome</keyword>
<proteinExistence type="inferred from homology"/>
<feature type="domain" description="RNA polymerase sigma-70 region 2" evidence="5">
    <location>
        <begin position="28"/>
        <end position="94"/>
    </location>
</feature>
<dbReference type="SUPFAM" id="SSF88659">
    <property type="entry name" value="Sigma3 and sigma4 domains of RNA polymerase sigma factors"/>
    <property type="match status" value="1"/>
</dbReference>
<gene>
    <name evidence="7" type="ORF">IW245_004833</name>
</gene>
<dbReference type="InterPro" id="IPR013324">
    <property type="entry name" value="RNA_pol_sigma_r3/r4-like"/>
</dbReference>
<dbReference type="InterPro" id="IPR013325">
    <property type="entry name" value="RNA_pol_sigma_r2"/>
</dbReference>
<dbReference type="NCBIfam" id="TIGR02937">
    <property type="entry name" value="sigma70-ECF"/>
    <property type="match status" value="1"/>
</dbReference>
<dbReference type="AlphaFoldDB" id="A0A8J7GGN1"/>
<name>A0A8J7GGN1_9ACTN</name>
<dbReference type="InterPro" id="IPR039425">
    <property type="entry name" value="RNA_pol_sigma-70-like"/>
</dbReference>
<evidence type="ECO:0000313" key="8">
    <source>
        <dbReference type="Proteomes" id="UP000622552"/>
    </source>
</evidence>
<evidence type="ECO:0000256" key="4">
    <source>
        <dbReference type="ARBA" id="ARBA00023163"/>
    </source>
</evidence>
<keyword evidence="4" id="KW-0804">Transcription</keyword>
<dbReference type="Pfam" id="PF08281">
    <property type="entry name" value="Sigma70_r4_2"/>
    <property type="match status" value="1"/>
</dbReference>
<accession>A0A8J7GGN1</accession>
<reference evidence="7" key="1">
    <citation type="submission" date="2020-11" db="EMBL/GenBank/DDBJ databases">
        <title>Sequencing the genomes of 1000 actinobacteria strains.</title>
        <authorList>
            <person name="Klenk H.-P."/>
        </authorList>
    </citation>
    <scope>NUCLEOTIDE SEQUENCE</scope>
    <source>
        <strain evidence="7">DSM 45356</strain>
    </source>
</reference>
<evidence type="ECO:0000313" key="7">
    <source>
        <dbReference type="EMBL" id="MBG6138639.1"/>
    </source>
</evidence>
<sequence>MNGVASSECTDAQMIEVSLHDSEHFAALYDRHADQLYRYAYRRVGPGVVEDIVADTFVAAFRRRDSYDLTCPDARAWLFGILTREIARHLRREKARYRAMARAFTTAEEEDPALRVVADVAATALRGELAAALARLSAGDRHVLLLIAWGDLTYEETARALDIPIGTVRSRLNRARRRVRYALGNTNPMSTSEERG</sequence>
<dbReference type="SUPFAM" id="SSF88946">
    <property type="entry name" value="Sigma2 domain of RNA polymerase sigma factors"/>
    <property type="match status" value="1"/>
</dbReference>
<comment type="caution">
    <text evidence="7">The sequence shown here is derived from an EMBL/GenBank/DDBJ whole genome shotgun (WGS) entry which is preliminary data.</text>
</comment>
<dbReference type="Pfam" id="PF04542">
    <property type="entry name" value="Sigma70_r2"/>
    <property type="match status" value="1"/>
</dbReference>
<keyword evidence="2" id="KW-0805">Transcription regulation</keyword>
<dbReference type="InterPro" id="IPR013249">
    <property type="entry name" value="RNA_pol_sigma70_r4_t2"/>
</dbReference>
<dbReference type="InterPro" id="IPR007627">
    <property type="entry name" value="RNA_pol_sigma70_r2"/>
</dbReference>
<evidence type="ECO:0000256" key="3">
    <source>
        <dbReference type="ARBA" id="ARBA00023082"/>
    </source>
</evidence>
<dbReference type="GO" id="GO:0006352">
    <property type="term" value="P:DNA-templated transcription initiation"/>
    <property type="evidence" value="ECO:0007669"/>
    <property type="project" value="InterPro"/>
</dbReference>
<evidence type="ECO:0000259" key="6">
    <source>
        <dbReference type="Pfam" id="PF08281"/>
    </source>
</evidence>
<evidence type="ECO:0000259" key="5">
    <source>
        <dbReference type="Pfam" id="PF04542"/>
    </source>
</evidence>
<feature type="domain" description="RNA polymerase sigma factor 70 region 4 type 2" evidence="6">
    <location>
        <begin position="127"/>
        <end position="178"/>
    </location>
</feature>
<comment type="similarity">
    <text evidence="1">Belongs to the sigma-70 factor family. ECF subfamily.</text>
</comment>
<dbReference type="InterPro" id="IPR014284">
    <property type="entry name" value="RNA_pol_sigma-70_dom"/>
</dbReference>
<organism evidence="7 8">
    <name type="scientific">Longispora fulva</name>
    <dbReference type="NCBI Taxonomy" id="619741"/>
    <lineage>
        <taxon>Bacteria</taxon>
        <taxon>Bacillati</taxon>
        <taxon>Actinomycetota</taxon>
        <taxon>Actinomycetes</taxon>
        <taxon>Micromonosporales</taxon>
        <taxon>Micromonosporaceae</taxon>
        <taxon>Longispora</taxon>
    </lineage>
</organism>
<dbReference type="Gene3D" id="1.10.10.10">
    <property type="entry name" value="Winged helix-like DNA-binding domain superfamily/Winged helix DNA-binding domain"/>
    <property type="match status" value="1"/>
</dbReference>
<dbReference type="Proteomes" id="UP000622552">
    <property type="component" value="Unassembled WGS sequence"/>
</dbReference>
<evidence type="ECO:0000256" key="1">
    <source>
        <dbReference type="ARBA" id="ARBA00010641"/>
    </source>
</evidence>
<protein>
    <submittedName>
        <fullName evidence="7">RNA polymerase sigma-70 factor (ECF subfamily)</fullName>
    </submittedName>
</protein>
<dbReference type="GO" id="GO:0003677">
    <property type="term" value="F:DNA binding"/>
    <property type="evidence" value="ECO:0007669"/>
    <property type="project" value="InterPro"/>
</dbReference>